<feature type="compositionally biased region" description="Low complexity" evidence="1">
    <location>
        <begin position="134"/>
        <end position="158"/>
    </location>
</feature>
<evidence type="ECO:0000313" key="3">
    <source>
        <dbReference type="EMBL" id="KOG32775.1"/>
    </source>
</evidence>
<gene>
    <name evidence="3" type="ORF">ADK37_26090</name>
</gene>
<keyword evidence="4" id="KW-1185">Reference proteome</keyword>
<keyword evidence="2" id="KW-0472">Membrane</keyword>
<dbReference type="Proteomes" id="UP000037251">
    <property type="component" value="Unassembled WGS sequence"/>
</dbReference>
<protein>
    <submittedName>
        <fullName evidence="3">Uncharacterized protein</fullName>
    </submittedName>
</protein>
<dbReference type="EMBL" id="LGUS01000180">
    <property type="protein sequence ID" value="KOG32775.1"/>
    <property type="molecule type" value="Genomic_DNA"/>
</dbReference>
<organism evidence="3 4">
    <name type="scientific">Streptomyces resistomycificus</name>
    <dbReference type="NCBI Taxonomy" id="67356"/>
    <lineage>
        <taxon>Bacteria</taxon>
        <taxon>Bacillati</taxon>
        <taxon>Actinomycetota</taxon>
        <taxon>Actinomycetes</taxon>
        <taxon>Kitasatosporales</taxon>
        <taxon>Streptomycetaceae</taxon>
        <taxon>Streptomyces</taxon>
        <taxon>Streptomyces aurantiacus group</taxon>
    </lineage>
</organism>
<feature type="compositionally biased region" description="Low complexity" evidence="1">
    <location>
        <begin position="70"/>
        <end position="80"/>
    </location>
</feature>
<dbReference type="PATRIC" id="fig|67356.5.peg.5590"/>
<accession>A0A0L8L3S8</accession>
<keyword evidence="2" id="KW-1133">Transmembrane helix</keyword>
<feature type="compositionally biased region" description="Low complexity" evidence="1">
    <location>
        <begin position="168"/>
        <end position="215"/>
    </location>
</feature>
<evidence type="ECO:0000256" key="2">
    <source>
        <dbReference type="SAM" id="Phobius"/>
    </source>
</evidence>
<feature type="region of interest" description="Disordered" evidence="1">
    <location>
        <begin position="51"/>
        <end position="93"/>
    </location>
</feature>
<name>A0A0L8L3S8_9ACTN</name>
<feature type="compositionally biased region" description="Gly residues" evidence="1">
    <location>
        <begin position="122"/>
        <end position="131"/>
    </location>
</feature>
<dbReference type="STRING" id="67356.AQJ84_34410"/>
<keyword evidence="2" id="KW-0812">Transmembrane</keyword>
<feature type="compositionally biased region" description="Basic residues" evidence="1">
    <location>
        <begin position="81"/>
        <end position="93"/>
    </location>
</feature>
<comment type="caution">
    <text evidence="3">The sequence shown here is derived from an EMBL/GenBank/DDBJ whole genome shotgun (WGS) entry which is preliminary data.</text>
</comment>
<proteinExistence type="predicted"/>
<dbReference type="AlphaFoldDB" id="A0A0L8L3S8"/>
<evidence type="ECO:0000313" key="4">
    <source>
        <dbReference type="Proteomes" id="UP000037251"/>
    </source>
</evidence>
<sequence length="231" mass="22447">MSRPPEYENGASGAQVVPNVYLPPAEPTPPYEAYVDPAAAHGWQNAYDETRELPPVPAGEPLAAGGRVTGVEPGAAGRAVPGRRRARRKVSRWRSRRLVVATGAAGAVSAAALIAGFSFTGSPGGGTQGKDGGTRSTPDGSARPGGSSAPGPAVSGTPDARRPGGAGSAAADPSASASPTGDDSGAPSAGSSTPPAPTTSSPTATDSASSGSAPGNSDGKGRGQGSTKKPR</sequence>
<dbReference type="OrthoDB" id="4338897at2"/>
<dbReference type="RefSeq" id="WP_059198896.1">
    <property type="nucleotide sequence ID" value="NZ_KQ949002.1"/>
</dbReference>
<feature type="transmembrane region" description="Helical" evidence="2">
    <location>
        <begin position="98"/>
        <end position="119"/>
    </location>
</feature>
<feature type="region of interest" description="Disordered" evidence="1">
    <location>
        <begin position="117"/>
        <end position="231"/>
    </location>
</feature>
<evidence type="ECO:0000256" key="1">
    <source>
        <dbReference type="SAM" id="MobiDB-lite"/>
    </source>
</evidence>
<feature type="region of interest" description="Disordered" evidence="1">
    <location>
        <begin position="1"/>
        <end position="29"/>
    </location>
</feature>
<reference evidence="4" key="1">
    <citation type="submission" date="2015-07" db="EMBL/GenBank/DDBJ databases">
        <authorList>
            <person name="Ju K.-S."/>
            <person name="Doroghazi J.R."/>
            <person name="Metcalf W.W."/>
        </authorList>
    </citation>
    <scope>NUCLEOTIDE SEQUENCE [LARGE SCALE GENOMIC DNA]</scope>
    <source>
        <strain evidence="4">NRRL 2290</strain>
    </source>
</reference>